<name>A0AAD7GAP0_MYCRO</name>
<dbReference type="EMBL" id="JARKIE010000143">
    <property type="protein sequence ID" value="KAJ7676392.1"/>
    <property type="molecule type" value="Genomic_DNA"/>
</dbReference>
<accession>A0AAD7GAP0</accession>
<evidence type="ECO:0000313" key="2">
    <source>
        <dbReference type="EMBL" id="KAJ7676392.1"/>
    </source>
</evidence>
<gene>
    <name evidence="2" type="ORF">B0H17DRAFT_945422</name>
</gene>
<feature type="domain" description="Peptidase S33 tripeptidyl aminopeptidase-like C-terminal" evidence="1">
    <location>
        <begin position="318"/>
        <end position="423"/>
    </location>
</feature>
<proteinExistence type="predicted"/>
<dbReference type="AlphaFoldDB" id="A0AAD7GAP0"/>
<evidence type="ECO:0000313" key="3">
    <source>
        <dbReference type="Proteomes" id="UP001221757"/>
    </source>
</evidence>
<evidence type="ECO:0000259" key="1">
    <source>
        <dbReference type="Pfam" id="PF08386"/>
    </source>
</evidence>
<organism evidence="2 3">
    <name type="scientific">Mycena rosella</name>
    <name type="common">Pink bonnet</name>
    <name type="synonym">Agaricus rosellus</name>
    <dbReference type="NCBI Taxonomy" id="1033263"/>
    <lineage>
        <taxon>Eukaryota</taxon>
        <taxon>Fungi</taxon>
        <taxon>Dikarya</taxon>
        <taxon>Basidiomycota</taxon>
        <taxon>Agaricomycotina</taxon>
        <taxon>Agaricomycetes</taxon>
        <taxon>Agaricomycetidae</taxon>
        <taxon>Agaricales</taxon>
        <taxon>Marasmiineae</taxon>
        <taxon>Mycenaceae</taxon>
        <taxon>Mycena</taxon>
    </lineage>
</organism>
<reference evidence="2" key="1">
    <citation type="submission" date="2023-03" db="EMBL/GenBank/DDBJ databases">
        <title>Massive genome expansion in bonnet fungi (Mycena s.s.) driven by repeated elements and novel gene families across ecological guilds.</title>
        <authorList>
            <consortium name="Lawrence Berkeley National Laboratory"/>
            <person name="Harder C.B."/>
            <person name="Miyauchi S."/>
            <person name="Viragh M."/>
            <person name="Kuo A."/>
            <person name="Thoen E."/>
            <person name="Andreopoulos B."/>
            <person name="Lu D."/>
            <person name="Skrede I."/>
            <person name="Drula E."/>
            <person name="Henrissat B."/>
            <person name="Morin E."/>
            <person name="Kohler A."/>
            <person name="Barry K."/>
            <person name="LaButti K."/>
            <person name="Morin E."/>
            <person name="Salamov A."/>
            <person name="Lipzen A."/>
            <person name="Mereny Z."/>
            <person name="Hegedus B."/>
            <person name="Baldrian P."/>
            <person name="Stursova M."/>
            <person name="Weitz H."/>
            <person name="Taylor A."/>
            <person name="Grigoriev I.V."/>
            <person name="Nagy L.G."/>
            <person name="Martin F."/>
            <person name="Kauserud H."/>
        </authorList>
    </citation>
    <scope>NUCLEOTIDE SEQUENCE</scope>
    <source>
        <strain evidence="2">CBHHK067</strain>
    </source>
</reference>
<keyword evidence="3" id="KW-1185">Reference proteome</keyword>
<dbReference type="InterPro" id="IPR013595">
    <property type="entry name" value="Pept_S33_TAP-like_C"/>
</dbReference>
<protein>
    <recommendedName>
        <fullName evidence="1">Peptidase S33 tripeptidyl aminopeptidase-like C-terminal domain-containing protein</fullName>
    </recommendedName>
</protein>
<sequence length="467" mass="51593">DWDLMGFDPRGINKTSPQVRCFSSSTDYNFFVANTALEQVFTVSSSSNLSGSTVEAQLIEQSREFIVLKKSQAKLCAKNMGDDLRYMGTATVVRDIDFMAKIFDGEDGKINFWGVSYRSILRLGAYLVNMLPDRVGFVVIDRIVDPVHWSTEPSHKWPFNWLSSAEKTYRFYLKACSLAGPGGCPLTKYQNELCEQIEARIEYFFDRVAVAPSPVPFGSRLGYLTSGAARVLLAMSLEHPQEWPESAFALAQAMDGNGTLLLNKLLTPRPAPTPDYDLVRLGVTCLDSPPPQSPAEIPTAEDLAAQILKTMREVSPHFGASMSIGEPDGGCQYWPVCGPKRFTRPWNASLDWPMLILKNVTPLLRRVTPIKSGHRLNSLMLNSTRMIIQDGPGHNSLAVPSLCTMKLVRDYYAGTLPQNGTTCDTGYTFFPGPSQAGSSLVGLDAGDQKLLTSAEAVRELLHDFRRA</sequence>
<comment type="caution">
    <text evidence="2">The sequence shown here is derived from an EMBL/GenBank/DDBJ whole genome shotgun (WGS) entry which is preliminary data.</text>
</comment>
<feature type="non-terminal residue" evidence="2">
    <location>
        <position position="467"/>
    </location>
</feature>
<dbReference type="Proteomes" id="UP001221757">
    <property type="component" value="Unassembled WGS sequence"/>
</dbReference>
<dbReference type="Pfam" id="PF08386">
    <property type="entry name" value="Abhydrolase_4"/>
    <property type="match status" value="1"/>
</dbReference>